<gene>
    <name evidence="3" type="ORF">PMAYCL1PPCAC_18238</name>
</gene>
<evidence type="ECO:0000313" key="4">
    <source>
        <dbReference type="Proteomes" id="UP001328107"/>
    </source>
</evidence>
<organism evidence="3 4">
    <name type="scientific">Pristionchus mayeri</name>
    <dbReference type="NCBI Taxonomy" id="1317129"/>
    <lineage>
        <taxon>Eukaryota</taxon>
        <taxon>Metazoa</taxon>
        <taxon>Ecdysozoa</taxon>
        <taxon>Nematoda</taxon>
        <taxon>Chromadorea</taxon>
        <taxon>Rhabditida</taxon>
        <taxon>Rhabditina</taxon>
        <taxon>Diplogasteromorpha</taxon>
        <taxon>Diplogasteroidea</taxon>
        <taxon>Neodiplogasteridae</taxon>
        <taxon>Pristionchus</taxon>
    </lineage>
</organism>
<comment type="similarity">
    <text evidence="1">Belongs to the TMEM121 family.</text>
</comment>
<feature type="transmembrane region" description="Helical" evidence="2">
    <location>
        <begin position="299"/>
        <end position="323"/>
    </location>
</feature>
<dbReference type="InterPro" id="IPR026624">
    <property type="entry name" value="CECR6"/>
</dbReference>
<feature type="transmembrane region" description="Helical" evidence="2">
    <location>
        <begin position="72"/>
        <end position="94"/>
    </location>
</feature>
<dbReference type="AlphaFoldDB" id="A0AAN5I185"/>
<dbReference type="Proteomes" id="UP001328107">
    <property type="component" value="Unassembled WGS sequence"/>
</dbReference>
<feature type="transmembrane region" description="Helical" evidence="2">
    <location>
        <begin position="222"/>
        <end position="246"/>
    </location>
</feature>
<protein>
    <submittedName>
        <fullName evidence="3">Uncharacterized protein</fullName>
    </submittedName>
</protein>
<comment type="caution">
    <text evidence="3">The sequence shown here is derived from an EMBL/GenBank/DDBJ whole genome shotgun (WGS) entry which is preliminary data.</text>
</comment>
<dbReference type="EMBL" id="BTRK01000004">
    <property type="protein sequence ID" value="GMR48043.1"/>
    <property type="molecule type" value="Genomic_DNA"/>
</dbReference>
<feature type="transmembrane region" description="Helical" evidence="2">
    <location>
        <begin position="335"/>
        <end position="353"/>
    </location>
</feature>
<feature type="transmembrane region" description="Helical" evidence="2">
    <location>
        <begin position="100"/>
        <end position="122"/>
    </location>
</feature>
<accession>A0AAN5I185</accession>
<evidence type="ECO:0000313" key="3">
    <source>
        <dbReference type="EMBL" id="GMR48043.1"/>
    </source>
</evidence>
<sequence length="384" mass="44259">SGTHPNRHSEDVIEENGEETLPHEAFYSAVDPDYSASKQPFVPQSVQIAKQNSKYSTMGVIPGPLFRGCIDIFSFLFTLLFILLQMALIDYYFVSYLNDTAWFSWAAGDFLLAISLILILYFGMKKNQQYMEESSAADGRVHYAWLAWLLYSLLLVAKVATCFRLFYQELPPLSSIQNSADNYNGKILDDHLFKMALCLSALVFVFLLEAHHYTPLGSARQLYITYLMTAVALDILDTVSFVDLLWQNHTLNWHLPLWLEITILCVGCANFVLPTFALLKLRFSRNQRILMISDRFWSFVYVLLVNAPFLGFRIYLYVIVKWIEMDKGRKYDGSIFAIKNIVVIYIAIRELWVRLNYWRQKRRDHTGASQGALTAQGATDHDEN</sequence>
<name>A0AAN5I185_9BILA</name>
<dbReference type="PANTHER" id="PTHR47399">
    <property type="entry name" value="TRANSMEMBRANE PROTEIN 121B"/>
    <property type="match status" value="1"/>
</dbReference>
<feature type="transmembrane region" description="Helical" evidence="2">
    <location>
        <begin position="143"/>
        <end position="167"/>
    </location>
</feature>
<evidence type="ECO:0000256" key="1">
    <source>
        <dbReference type="ARBA" id="ARBA00007711"/>
    </source>
</evidence>
<keyword evidence="4" id="KW-1185">Reference proteome</keyword>
<keyword evidence="2" id="KW-0812">Transmembrane</keyword>
<reference evidence="4" key="1">
    <citation type="submission" date="2022-10" db="EMBL/GenBank/DDBJ databases">
        <title>Genome assembly of Pristionchus species.</title>
        <authorList>
            <person name="Yoshida K."/>
            <person name="Sommer R.J."/>
        </authorList>
    </citation>
    <scope>NUCLEOTIDE SEQUENCE [LARGE SCALE GENOMIC DNA]</scope>
    <source>
        <strain evidence="4">RS5460</strain>
    </source>
</reference>
<keyword evidence="2" id="KW-0472">Membrane</keyword>
<keyword evidence="2" id="KW-1133">Transmembrane helix</keyword>
<feature type="transmembrane region" description="Helical" evidence="2">
    <location>
        <begin position="192"/>
        <end position="210"/>
    </location>
</feature>
<dbReference type="Pfam" id="PF14997">
    <property type="entry name" value="CECR6_TMEM121"/>
    <property type="match status" value="1"/>
</dbReference>
<proteinExistence type="inferred from homology"/>
<feature type="transmembrane region" description="Helical" evidence="2">
    <location>
        <begin position="258"/>
        <end position="279"/>
    </location>
</feature>
<dbReference type="InterPro" id="IPR032776">
    <property type="entry name" value="CECR6/TMEM121"/>
</dbReference>
<evidence type="ECO:0000256" key="2">
    <source>
        <dbReference type="SAM" id="Phobius"/>
    </source>
</evidence>
<feature type="non-terminal residue" evidence="3">
    <location>
        <position position="1"/>
    </location>
</feature>
<dbReference type="PANTHER" id="PTHR47399:SF1">
    <property type="entry name" value="TRANSMEMBRANE PROTEIN 121B"/>
    <property type="match status" value="1"/>
</dbReference>